<sequence length="198" mass="22255">YLILIVYLPNCPEALIICLATASLGAIFSSAAADFGVLGVTERFSQIEPKVMFGCNAVVYNRKTHDSLAKLKDSVLALPSLKYVVVIPFVSDYSMDLSEIPNSLPIDEFLSMPGDKNIPLEFEQVPFNHPLFIIKHRLQSNMKDGDILFYFTAVSWMMWNWLISSIALGTPIVLYDGSPIVPDYYRLWDLADEIGYSF</sequence>
<keyword evidence="1" id="KW-0472">Membrane</keyword>
<evidence type="ECO:0000313" key="3">
    <source>
        <dbReference type="Proteomes" id="UP000663868"/>
    </source>
</evidence>
<name>A0A820GV64_9BILA</name>
<evidence type="ECO:0000256" key="1">
    <source>
        <dbReference type="SAM" id="Phobius"/>
    </source>
</evidence>
<gene>
    <name evidence="2" type="ORF">KXQ929_LOCUS44558</name>
</gene>
<comment type="caution">
    <text evidence="2">The sequence shown here is derived from an EMBL/GenBank/DDBJ whole genome shotgun (WGS) entry which is preliminary data.</text>
</comment>
<dbReference type="PANTHER" id="PTHR42921:SF1">
    <property type="entry name" value="ACETOACETYL-COA SYNTHETASE"/>
    <property type="match status" value="1"/>
</dbReference>
<dbReference type="Proteomes" id="UP000663868">
    <property type="component" value="Unassembled WGS sequence"/>
</dbReference>
<keyword evidence="1" id="KW-1133">Transmembrane helix</keyword>
<protein>
    <submittedName>
        <fullName evidence="2">Uncharacterized protein</fullName>
    </submittedName>
</protein>
<evidence type="ECO:0000313" key="2">
    <source>
        <dbReference type="EMBL" id="CAF4283161.1"/>
    </source>
</evidence>
<dbReference type="InterPro" id="IPR042099">
    <property type="entry name" value="ANL_N_sf"/>
</dbReference>
<feature type="non-terminal residue" evidence="2">
    <location>
        <position position="198"/>
    </location>
</feature>
<reference evidence="2" key="1">
    <citation type="submission" date="2021-02" db="EMBL/GenBank/DDBJ databases">
        <authorList>
            <person name="Nowell W R."/>
        </authorList>
    </citation>
    <scope>NUCLEOTIDE SEQUENCE</scope>
</reference>
<dbReference type="SUPFAM" id="SSF56801">
    <property type="entry name" value="Acetyl-CoA synthetase-like"/>
    <property type="match status" value="1"/>
</dbReference>
<dbReference type="AlphaFoldDB" id="A0A820GV64"/>
<accession>A0A820GV64</accession>
<keyword evidence="1" id="KW-0812">Transmembrane</keyword>
<feature type="transmembrane region" description="Helical" evidence="1">
    <location>
        <begin position="147"/>
        <end position="174"/>
    </location>
</feature>
<feature type="transmembrane region" description="Helical" evidence="1">
    <location>
        <begin position="14"/>
        <end position="40"/>
    </location>
</feature>
<dbReference type="GO" id="GO:0030729">
    <property type="term" value="F:acetoacetate-CoA ligase activity"/>
    <property type="evidence" value="ECO:0007669"/>
    <property type="project" value="TreeGrafter"/>
</dbReference>
<dbReference type="Gene3D" id="3.40.50.12780">
    <property type="entry name" value="N-terminal domain of ligase-like"/>
    <property type="match status" value="2"/>
</dbReference>
<dbReference type="PANTHER" id="PTHR42921">
    <property type="entry name" value="ACETOACETYL-COA SYNTHETASE"/>
    <property type="match status" value="1"/>
</dbReference>
<dbReference type="EMBL" id="CAJOBB010012905">
    <property type="protein sequence ID" value="CAF4283161.1"/>
    <property type="molecule type" value="Genomic_DNA"/>
</dbReference>
<proteinExistence type="predicted"/>
<organism evidence="2 3">
    <name type="scientific">Adineta steineri</name>
    <dbReference type="NCBI Taxonomy" id="433720"/>
    <lineage>
        <taxon>Eukaryota</taxon>
        <taxon>Metazoa</taxon>
        <taxon>Spiralia</taxon>
        <taxon>Gnathifera</taxon>
        <taxon>Rotifera</taxon>
        <taxon>Eurotatoria</taxon>
        <taxon>Bdelloidea</taxon>
        <taxon>Adinetida</taxon>
        <taxon>Adinetidae</taxon>
        <taxon>Adineta</taxon>
    </lineage>
</organism>